<dbReference type="Pfam" id="PF13966">
    <property type="entry name" value="zf-RVT"/>
    <property type="match status" value="1"/>
</dbReference>
<sequence length="500" mass="55974">MVHFLALEIQHIVNSRTGAVQLPPSIRFHFNSLTDATCNGLSLSLSRNHSRKSYPEVTSQRLARGKLVHFHGWKSLALPSVGPAKTTKLCILALGTFPGNLSSKELEGCEVGFHLEVSSFLLAVYVGQPQKEIHPTVQKGCEITSQQKGDFATLWKMLSSAWSDWLAMTATSSFQLRIAYRLKHWIVDFLSFEMERGFLPLSAALLSSSILRSEVGHAMDIFVDITSSIEAIILSLLFCRSGLIFLLLHPELSATVILALRGVDDFHKEDCAPLRYASILISKGFFCRPREVGLVVEMHLRVVNAVDRLLSSTPQSEEFLWVLWELCGLSRSDSGRQALLALGHFPELFALAVHRNATINEVWDSSLGQGGWNLIFARDSNDWELDLIGALFNMLRDFKISQEEDSVVWRGGGQGTFGVRHAYNLLAAPNTLAFPVRCIWVDKVPTKAAFFAWEATWGKILTLDRLQKRGWQFPNCCFLCGCEEENVNHILLHCTVARVF</sequence>
<dbReference type="InterPro" id="IPR026736">
    <property type="entry name" value="Virilizer"/>
</dbReference>
<protein>
    <recommendedName>
        <fullName evidence="1">Reverse transcriptase zinc-binding domain-containing protein</fullName>
    </recommendedName>
</protein>
<dbReference type="PANTHER" id="PTHR23185">
    <property type="entry name" value="PROTEIN VIRILIZER HOMOLOG"/>
    <property type="match status" value="1"/>
</dbReference>
<evidence type="ECO:0000259" key="1">
    <source>
        <dbReference type="Pfam" id="PF13966"/>
    </source>
</evidence>
<dbReference type="EMBL" id="QGNW01000034">
    <property type="protein sequence ID" value="RVX10468.1"/>
    <property type="molecule type" value="Genomic_DNA"/>
</dbReference>
<dbReference type="InterPro" id="IPR026960">
    <property type="entry name" value="RVT-Znf"/>
</dbReference>
<gene>
    <name evidence="2" type="ORF">CK203_017046</name>
</gene>
<dbReference type="PANTHER" id="PTHR23185:SF0">
    <property type="entry name" value="PROTEIN VIRILIZER HOMOLOG"/>
    <property type="match status" value="1"/>
</dbReference>
<accession>A0A438JNC6</accession>
<comment type="caution">
    <text evidence="2">The sequence shown here is derived from an EMBL/GenBank/DDBJ whole genome shotgun (WGS) entry which is preliminary data.</text>
</comment>
<proteinExistence type="predicted"/>
<feature type="domain" description="Reverse transcriptase zinc-binding" evidence="1">
    <location>
        <begin position="417"/>
        <end position="498"/>
    </location>
</feature>
<organism evidence="2 3">
    <name type="scientific">Vitis vinifera</name>
    <name type="common">Grape</name>
    <dbReference type="NCBI Taxonomy" id="29760"/>
    <lineage>
        <taxon>Eukaryota</taxon>
        <taxon>Viridiplantae</taxon>
        <taxon>Streptophyta</taxon>
        <taxon>Embryophyta</taxon>
        <taxon>Tracheophyta</taxon>
        <taxon>Spermatophyta</taxon>
        <taxon>Magnoliopsida</taxon>
        <taxon>eudicotyledons</taxon>
        <taxon>Gunneridae</taxon>
        <taxon>Pentapetalae</taxon>
        <taxon>rosids</taxon>
        <taxon>Vitales</taxon>
        <taxon>Vitaceae</taxon>
        <taxon>Viteae</taxon>
        <taxon>Vitis</taxon>
    </lineage>
</organism>
<dbReference type="AlphaFoldDB" id="A0A438JNC6"/>
<dbReference type="Proteomes" id="UP000288805">
    <property type="component" value="Unassembled WGS sequence"/>
</dbReference>
<name>A0A438JNC6_VITVI</name>
<reference evidence="2 3" key="1">
    <citation type="journal article" date="2018" name="PLoS Genet.">
        <title>Population sequencing reveals clonal diversity and ancestral inbreeding in the grapevine cultivar Chardonnay.</title>
        <authorList>
            <person name="Roach M.J."/>
            <person name="Johnson D.L."/>
            <person name="Bohlmann J."/>
            <person name="van Vuuren H.J."/>
            <person name="Jones S.J."/>
            <person name="Pretorius I.S."/>
            <person name="Schmidt S.A."/>
            <person name="Borneman A.R."/>
        </authorList>
    </citation>
    <scope>NUCLEOTIDE SEQUENCE [LARGE SCALE GENOMIC DNA]</scope>
    <source>
        <strain evidence="3">cv. Chardonnay</strain>
        <tissue evidence="2">Leaf</tissue>
    </source>
</reference>
<evidence type="ECO:0000313" key="3">
    <source>
        <dbReference type="Proteomes" id="UP000288805"/>
    </source>
</evidence>
<evidence type="ECO:0000313" key="2">
    <source>
        <dbReference type="EMBL" id="RVX10468.1"/>
    </source>
</evidence>